<feature type="transmembrane region" description="Helical" evidence="7">
    <location>
        <begin position="74"/>
        <end position="93"/>
    </location>
</feature>
<dbReference type="SUPFAM" id="SSF51735">
    <property type="entry name" value="NAD(P)-binding Rossmann-fold domains"/>
    <property type="match status" value="1"/>
</dbReference>
<evidence type="ECO:0000256" key="7">
    <source>
        <dbReference type="SAM" id="Phobius"/>
    </source>
</evidence>
<dbReference type="Pfam" id="PF13727">
    <property type="entry name" value="CoA_binding_3"/>
    <property type="match status" value="1"/>
</dbReference>
<evidence type="ECO:0000256" key="5">
    <source>
        <dbReference type="ARBA" id="ARBA00022989"/>
    </source>
</evidence>
<dbReference type="Proteomes" id="UP000321234">
    <property type="component" value="Unassembled WGS sequence"/>
</dbReference>
<keyword evidence="4 7" id="KW-0812">Transmembrane</keyword>
<reference evidence="9 10" key="1">
    <citation type="submission" date="2019-07" db="EMBL/GenBank/DDBJ databases">
        <title>Quadrisphaera sp. strain DD2A genome sequencing and assembly.</title>
        <authorList>
            <person name="Kim I."/>
        </authorList>
    </citation>
    <scope>NUCLEOTIDE SEQUENCE [LARGE SCALE GENOMIC DNA]</scope>
    <source>
        <strain evidence="9 10">DD2A</strain>
    </source>
</reference>
<evidence type="ECO:0000256" key="2">
    <source>
        <dbReference type="ARBA" id="ARBA00006464"/>
    </source>
</evidence>
<gene>
    <name evidence="9" type="ORF">FMM08_09975</name>
</gene>
<dbReference type="PANTHER" id="PTHR30576:SF0">
    <property type="entry name" value="UNDECAPRENYL-PHOSPHATE N-ACETYLGALACTOSAMINYL 1-PHOSPHATE TRANSFERASE-RELATED"/>
    <property type="match status" value="1"/>
</dbReference>
<evidence type="ECO:0000256" key="3">
    <source>
        <dbReference type="ARBA" id="ARBA00022679"/>
    </source>
</evidence>
<keyword evidence="6 7" id="KW-0472">Membrane</keyword>
<dbReference type="AlphaFoldDB" id="A0A5C8ZF16"/>
<dbReference type="NCBIfam" id="TIGR03025">
    <property type="entry name" value="EPS_sugtrans"/>
    <property type="match status" value="1"/>
</dbReference>
<evidence type="ECO:0000259" key="8">
    <source>
        <dbReference type="Pfam" id="PF02397"/>
    </source>
</evidence>
<name>A0A5C8ZF16_9ACTN</name>
<comment type="similarity">
    <text evidence="2">Belongs to the bacterial sugar transferase family.</text>
</comment>
<dbReference type="Gene3D" id="3.40.50.720">
    <property type="entry name" value="NAD(P)-binding Rossmann-like Domain"/>
    <property type="match status" value="1"/>
</dbReference>
<comment type="caution">
    <text evidence="9">The sequence shown here is derived from an EMBL/GenBank/DDBJ whole genome shotgun (WGS) entry which is preliminary data.</text>
</comment>
<accession>A0A5C8ZF16</accession>
<dbReference type="InterPro" id="IPR036291">
    <property type="entry name" value="NAD(P)-bd_dom_sf"/>
</dbReference>
<feature type="transmembrane region" description="Helical" evidence="7">
    <location>
        <begin position="302"/>
        <end position="326"/>
    </location>
</feature>
<feature type="transmembrane region" description="Helical" evidence="7">
    <location>
        <begin position="46"/>
        <end position="68"/>
    </location>
</feature>
<dbReference type="GO" id="GO:0016780">
    <property type="term" value="F:phosphotransferase activity, for other substituted phosphate groups"/>
    <property type="evidence" value="ECO:0007669"/>
    <property type="project" value="TreeGrafter"/>
</dbReference>
<keyword evidence="3 9" id="KW-0808">Transferase</keyword>
<dbReference type="EMBL" id="VKAC01000005">
    <property type="protein sequence ID" value="TXR56417.1"/>
    <property type="molecule type" value="Genomic_DNA"/>
</dbReference>
<feature type="domain" description="Bacterial sugar transferase" evidence="8">
    <location>
        <begin position="300"/>
        <end position="481"/>
    </location>
</feature>
<dbReference type="RefSeq" id="WP_147926210.1">
    <property type="nucleotide sequence ID" value="NZ_VKAC01000005.1"/>
</dbReference>
<dbReference type="Pfam" id="PF02397">
    <property type="entry name" value="Bac_transf"/>
    <property type="match status" value="1"/>
</dbReference>
<dbReference type="OrthoDB" id="9808602at2"/>
<evidence type="ECO:0000256" key="1">
    <source>
        <dbReference type="ARBA" id="ARBA00004141"/>
    </source>
</evidence>
<dbReference type="InterPro" id="IPR003362">
    <property type="entry name" value="Bact_transf"/>
</dbReference>
<evidence type="ECO:0000313" key="10">
    <source>
        <dbReference type="Proteomes" id="UP000321234"/>
    </source>
</evidence>
<evidence type="ECO:0000313" key="9">
    <source>
        <dbReference type="EMBL" id="TXR56417.1"/>
    </source>
</evidence>
<keyword evidence="10" id="KW-1185">Reference proteome</keyword>
<dbReference type="GO" id="GO:0016020">
    <property type="term" value="C:membrane"/>
    <property type="evidence" value="ECO:0007669"/>
    <property type="project" value="UniProtKB-SubCell"/>
</dbReference>
<protein>
    <submittedName>
        <fullName evidence="9">Sugar transferase</fullName>
    </submittedName>
</protein>
<proteinExistence type="inferred from homology"/>
<evidence type="ECO:0000256" key="6">
    <source>
        <dbReference type="ARBA" id="ARBA00023136"/>
    </source>
</evidence>
<dbReference type="PANTHER" id="PTHR30576">
    <property type="entry name" value="COLANIC BIOSYNTHESIS UDP-GLUCOSE LIPID CARRIER TRANSFERASE"/>
    <property type="match status" value="1"/>
</dbReference>
<keyword evidence="5 7" id="KW-1133">Transmembrane helix</keyword>
<sequence>MTISGRRHPAEGLAGTGDADVFSSASAQLRSRAHHLPERRRGWQGVFLSMSAILLVADVAAWAVSLMLSYAGDTLEATMVVMVALSLAAQRLYQSHLTASVLDQLPGILVACSSGFVLTLVVVKLRWFDVSTLSVFLRALTFALCIIAFRAVALALVRYARRKRIIAHRTLVLGAGTVGAALLDRLHNHPEAGLLPVAVLDPFPIHTDKTMGVTWLGSVDDLAAVIEEQRINVVVVAFSSVREADLVEVLRTCDRLECEFFFVPRLFELQHVNGDMEQVHGMPLVRVRRAAFRTPAWKVKRLFDIAFSGALLVLAAPVMAAIAAAVRLEGGPGVLFKQVRVGLDGRPFTMLKFRSMKPVNDAEQQTQWNISNDKRVGPVGKVLRVTSLDELPQIWNVLRGDMSIVGPRPERPHFVDEFSSHIPRYTGRHRVPAGLTGLAAVHGLRGDTSISERIMLDNHYIENWSLWLDAKILLRTVGALFRHPGS</sequence>
<feature type="transmembrane region" description="Helical" evidence="7">
    <location>
        <begin position="105"/>
        <end position="123"/>
    </location>
</feature>
<comment type="subcellular location">
    <subcellularLocation>
        <location evidence="1">Membrane</location>
        <topology evidence="1">Multi-pass membrane protein</topology>
    </subcellularLocation>
</comment>
<dbReference type="InterPro" id="IPR017475">
    <property type="entry name" value="EPS_sugar_tfrase"/>
</dbReference>
<evidence type="ECO:0000256" key="4">
    <source>
        <dbReference type="ARBA" id="ARBA00022692"/>
    </source>
</evidence>
<feature type="transmembrane region" description="Helical" evidence="7">
    <location>
        <begin position="135"/>
        <end position="157"/>
    </location>
</feature>
<organism evidence="9 10">
    <name type="scientific">Quadrisphaera setariae</name>
    <dbReference type="NCBI Taxonomy" id="2593304"/>
    <lineage>
        <taxon>Bacteria</taxon>
        <taxon>Bacillati</taxon>
        <taxon>Actinomycetota</taxon>
        <taxon>Actinomycetes</taxon>
        <taxon>Kineosporiales</taxon>
        <taxon>Kineosporiaceae</taxon>
        <taxon>Quadrisphaera</taxon>
    </lineage>
</organism>